<proteinExistence type="predicted"/>
<evidence type="ECO:0000256" key="1">
    <source>
        <dbReference type="SAM" id="MobiDB-lite"/>
    </source>
</evidence>
<name>A0ABN7AVC7_9HEMI</name>
<dbReference type="EMBL" id="AP028915">
    <property type="protein sequence ID" value="BES96133.1"/>
    <property type="molecule type" value="Genomic_DNA"/>
</dbReference>
<dbReference type="Proteomes" id="UP001307889">
    <property type="component" value="Chromosome 7"/>
</dbReference>
<organism evidence="2 3">
    <name type="scientific">Nesidiocoris tenuis</name>
    <dbReference type="NCBI Taxonomy" id="355587"/>
    <lineage>
        <taxon>Eukaryota</taxon>
        <taxon>Metazoa</taxon>
        <taxon>Ecdysozoa</taxon>
        <taxon>Arthropoda</taxon>
        <taxon>Hexapoda</taxon>
        <taxon>Insecta</taxon>
        <taxon>Pterygota</taxon>
        <taxon>Neoptera</taxon>
        <taxon>Paraneoptera</taxon>
        <taxon>Hemiptera</taxon>
        <taxon>Heteroptera</taxon>
        <taxon>Panheteroptera</taxon>
        <taxon>Cimicomorpha</taxon>
        <taxon>Miridae</taxon>
        <taxon>Dicyphina</taxon>
        <taxon>Nesidiocoris</taxon>
    </lineage>
</organism>
<sequence length="82" mass="8593">MTGKAGAAVPARSASDDQYPPAAFMTTKVGQVHCFRLFGLSDSTTSTSSTRPLDGGHSPRCPVEIIVEIVSLSSLSRPASRQ</sequence>
<keyword evidence="3" id="KW-1185">Reference proteome</keyword>
<gene>
    <name evidence="2" type="ORF">NTJ_08943</name>
</gene>
<evidence type="ECO:0000313" key="2">
    <source>
        <dbReference type="EMBL" id="BES96133.1"/>
    </source>
</evidence>
<protein>
    <submittedName>
        <fullName evidence="2">Uncharacterized protein</fullName>
    </submittedName>
</protein>
<reference evidence="2 3" key="1">
    <citation type="submission" date="2023-09" db="EMBL/GenBank/DDBJ databases">
        <title>Nesidiocoris tenuis whole genome shotgun sequence.</title>
        <authorList>
            <person name="Shibata T."/>
            <person name="Shimoda M."/>
            <person name="Kobayashi T."/>
            <person name="Uehara T."/>
        </authorList>
    </citation>
    <scope>NUCLEOTIDE SEQUENCE [LARGE SCALE GENOMIC DNA]</scope>
    <source>
        <strain evidence="2 3">Japan</strain>
    </source>
</reference>
<evidence type="ECO:0000313" key="3">
    <source>
        <dbReference type="Proteomes" id="UP001307889"/>
    </source>
</evidence>
<feature type="region of interest" description="Disordered" evidence="1">
    <location>
        <begin position="1"/>
        <end position="20"/>
    </location>
</feature>
<accession>A0ABN7AVC7</accession>